<evidence type="ECO:0000259" key="6">
    <source>
        <dbReference type="PROSITE" id="PS50943"/>
    </source>
</evidence>
<evidence type="ECO:0000256" key="3">
    <source>
        <dbReference type="ARBA" id="ARBA00023125"/>
    </source>
</evidence>
<sequence>MKTKTPPPEIPSDPELRWEWIKFQLRAKGTSLAKVARKMNVSISAVLNVKRLPYPRMERAIAKALGLEPNELWPDRWNANGTPQRQRPKRPESSTNPESNVL</sequence>
<feature type="domain" description="HTH cro/C1-type" evidence="6">
    <location>
        <begin position="21"/>
        <end position="72"/>
    </location>
</feature>
<keyword evidence="3" id="KW-0238">DNA-binding</keyword>
<dbReference type="InterPro" id="IPR010982">
    <property type="entry name" value="Lambda_DNA-bd_dom_sf"/>
</dbReference>
<evidence type="ECO:0000256" key="4">
    <source>
        <dbReference type="ARBA" id="ARBA00023163"/>
    </source>
</evidence>
<feature type="region of interest" description="Disordered" evidence="5">
    <location>
        <begin position="72"/>
        <end position="102"/>
    </location>
</feature>
<dbReference type="CDD" id="cd00093">
    <property type="entry name" value="HTH_XRE"/>
    <property type="match status" value="1"/>
</dbReference>
<accession>A0AAW7HRY1</accession>
<evidence type="ECO:0000256" key="1">
    <source>
        <dbReference type="ARBA" id="ARBA00006157"/>
    </source>
</evidence>
<keyword evidence="4" id="KW-0804">Transcription</keyword>
<dbReference type="EMBL" id="JAJSRF020000001">
    <property type="protein sequence ID" value="MDM3952987.1"/>
    <property type="molecule type" value="Genomic_DNA"/>
</dbReference>
<dbReference type="SUPFAM" id="SSF47413">
    <property type="entry name" value="lambda repressor-like DNA-binding domains"/>
    <property type="match status" value="1"/>
</dbReference>
<evidence type="ECO:0000313" key="8">
    <source>
        <dbReference type="Proteomes" id="UP001165439"/>
    </source>
</evidence>
<comment type="caution">
    <text evidence="7">The sequence shown here is derived from an EMBL/GenBank/DDBJ whole genome shotgun (WGS) entry which is preliminary data.</text>
</comment>
<proteinExistence type="inferred from homology"/>
<comment type="similarity">
    <text evidence="1">Belongs to the ner transcriptional regulatory family.</text>
</comment>
<dbReference type="GO" id="GO:0003677">
    <property type="term" value="F:DNA binding"/>
    <property type="evidence" value="ECO:0007669"/>
    <property type="project" value="UniProtKB-KW"/>
</dbReference>
<reference evidence="7" key="1">
    <citation type="submission" date="2023-06" db="EMBL/GenBank/DDBJ databases">
        <title>MBL-encoding genomic islands in Pseudomonas spp. in Poland.</title>
        <authorList>
            <person name="Urbanowicz P."/>
            <person name="Izdebski R."/>
            <person name="Biedrzycka M."/>
            <person name="Gniadkowski M."/>
        </authorList>
    </citation>
    <scope>NUCLEOTIDE SEQUENCE</scope>
    <source>
        <strain evidence="7">NMI5768_13</strain>
    </source>
</reference>
<protein>
    <submittedName>
        <fullName evidence="7">Helix-turn-helix domain-containing protein</fullName>
    </submittedName>
</protein>
<dbReference type="PROSITE" id="PS50943">
    <property type="entry name" value="HTH_CROC1"/>
    <property type="match status" value="1"/>
</dbReference>
<dbReference type="Pfam" id="PF13693">
    <property type="entry name" value="HTH_35"/>
    <property type="match status" value="1"/>
</dbReference>
<keyword evidence="2" id="KW-0805">Transcription regulation</keyword>
<name>A0AAW7HRY1_9PSED</name>
<dbReference type="InterPro" id="IPR001387">
    <property type="entry name" value="Cro/C1-type_HTH"/>
</dbReference>
<dbReference type="AlphaFoldDB" id="A0AAW7HRY1"/>
<dbReference type="Proteomes" id="UP001165439">
    <property type="component" value="Unassembled WGS sequence"/>
</dbReference>
<feature type="compositionally biased region" description="Polar residues" evidence="5">
    <location>
        <begin position="93"/>
        <end position="102"/>
    </location>
</feature>
<dbReference type="InterPro" id="IPR038722">
    <property type="entry name" value="Ner_HTH_dom"/>
</dbReference>
<dbReference type="RefSeq" id="WP_082412246.1">
    <property type="nucleotide sequence ID" value="NZ_JAJSPO010000034.1"/>
</dbReference>
<organism evidence="7 8">
    <name type="scientific">Pseudomonas alloputida</name>
    <dbReference type="NCBI Taxonomy" id="1940621"/>
    <lineage>
        <taxon>Bacteria</taxon>
        <taxon>Pseudomonadati</taxon>
        <taxon>Pseudomonadota</taxon>
        <taxon>Gammaproteobacteria</taxon>
        <taxon>Pseudomonadales</taxon>
        <taxon>Pseudomonadaceae</taxon>
        <taxon>Pseudomonas</taxon>
    </lineage>
</organism>
<evidence type="ECO:0000313" key="7">
    <source>
        <dbReference type="EMBL" id="MDM3952987.1"/>
    </source>
</evidence>
<evidence type="ECO:0000256" key="2">
    <source>
        <dbReference type="ARBA" id="ARBA00023015"/>
    </source>
</evidence>
<evidence type="ECO:0000256" key="5">
    <source>
        <dbReference type="SAM" id="MobiDB-lite"/>
    </source>
</evidence>
<gene>
    <name evidence="7" type="ORF">LU674_011710</name>
</gene>
<dbReference type="Gene3D" id="1.10.260.40">
    <property type="entry name" value="lambda repressor-like DNA-binding domains"/>
    <property type="match status" value="1"/>
</dbReference>